<sequence>MSYVGRGIIAKFLPEPIKKWLHNLQFKPLRPHTMEPGPAANQKVEGVERIQGYRYPAPASRPPPVVPRVENPDMTFDIKYYSRDVRRAARERTVVLAKKHLTPGDLAEIAEGDAPDRGSSGKFGNPAVKTYDPTGLRSAMSATHEALEAELDLHRPNHMVHYAWEDDVDEILAACKAKGIPPVPGAPFKWKEPAIAKQARW</sequence>
<evidence type="ECO:0000313" key="2">
    <source>
        <dbReference type="EMBL" id="KAJ8608507.1"/>
    </source>
</evidence>
<comment type="caution">
    <text evidence="2">The sequence shown here is derived from an EMBL/GenBank/DDBJ whole genome shotgun (WGS) entry which is preliminary data.</text>
</comment>
<keyword evidence="3" id="KW-1185">Reference proteome</keyword>
<gene>
    <name evidence="2" type="ORF">CTAYLR_005714</name>
</gene>
<evidence type="ECO:0000256" key="1">
    <source>
        <dbReference type="SAM" id="MobiDB-lite"/>
    </source>
</evidence>
<proteinExistence type="predicted"/>
<dbReference type="AlphaFoldDB" id="A0AAD7UKJ4"/>
<name>A0AAD7UKJ4_9STRA</name>
<protein>
    <submittedName>
        <fullName evidence="2">Uncharacterized protein</fullName>
    </submittedName>
</protein>
<dbReference type="Proteomes" id="UP001230188">
    <property type="component" value="Unassembled WGS sequence"/>
</dbReference>
<reference evidence="2" key="1">
    <citation type="submission" date="2023-01" db="EMBL/GenBank/DDBJ databases">
        <title>Metagenome sequencing of chrysophaentin producing Chrysophaeum taylorii.</title>
        <authorList>
            <person name="Davison J."/>
            <person name="Bewley C."/>
        </authorList>
    </citation>
    <scope>NUCLEOTIDE SEQUENCE</scope>
    <source>
        <strain evidence="2">NIES-1699</strain>
    </source>
</reference>
<feature type="region of interest" description="Disordered" evidence="1">
    <location>
        <begin position="109"/>
        <end position="129"/>
    </location>
</feature>
<dbReference type="EMBL" id="JAQMWT010000167">
    <property type="protein sequence ID" value="KAJ8608507.1"/>
    <property type="molecule type" value="Genomic_DNA"/>
</dbReference>
<accession>A0AAD7UKJ4</accession>
<evidence type="ECO:0000313" key="3">
    <source>
        <dbReference type="Proteomes" id="UP001230188"/>
    </source>
</evidence>
<organism evidence="2 3">
    <name type="scientific">Chrysophaeum taylorii</name>
    <dbReference type="NCBI Taxonomy" id="2483200"/>
    <lineage>
        <taxon>Eukaryota</taxon>
        <taxon>Sar</taxon>
        <taxon>Stramenopiles</taxon>
        <taxon>Ochrophyta</taxon>
        <taxon>Pelagophyceae</taxon>
        <taxon>Pelagomonadales</taxon>
        <taxon>Pelagomonadaceae</taxon>
        <taxon>Chrysophaeum</taxon>
    </lineage>
</organism>